<dbReference type="PROSITE" id="PS50110">
    <property type="entry name" value="RESPONSE_REGULATORY"/>
    <property type="match status" value="1"/>
</dbReference>
<reference evidence="5 6" key="2">
    <citation type="submission" date="2020-03" db="EMBL/GenBank/DDBJ databases">
        <authorList>
            <person name="Ichikawa N."/>
            <person name="Kimura A."/>
            <person name="Kitahashi Y."/>
            <person name="Uohara A."/>
        </authorList>
    </citation>
    <scope>NUCLEOTIDE SEQUENCE [LARGE SCALE GENOMIC DNA]</scope>
    <source>
        <strain evidence="5 6">NBRC 105367</strain>
    </source>
</reference>
<keyword evidence="1 2" id="KW-0597">Phosphoprotein</keyword>
<dbReference type="KEGG" id="psuu:Psuf_067790"/>
<evidence type="ECO:0000313" key="6">
    <source>
        <dbReference type="Proteomes" id="UP000503011"/>
    </source>
</evidence>
<dbReference type="GO" id="GO:0000160">
    <property type="term" value="P:phosphorelay signal transduction system"/>
    <property type="evidence" value="ECO:0007669"/>
    <property type="project" value="InterPro"/>
</dbReference>
<feature type="domain" description="Response regulatory" evidence="4">
    <location>
        <begin position="48"/>
        <end position="163"/>
    </location>
</feature>
<dbReference type="EMBL" id="AP022871">
    <property type="protein sequence ID" value="BCB89466.1"/>
    <property type="molecule type" value="Genomic_DNA"/>
</dbReference>
<keyword evidence="6" id="KW-1185">Reference proteome</keyword>
<protein>
    <recommendedName>
        <fullName evidence="4">Response regulatory domain-containing protein</fullName>
    </recommendedName>
</protein>
<dbReference type="InterPro" id="IPR050595">
    <property type="entry name" value="Bact_response_regulator"/>
</dbReference>
<dbReference type="InterPro" id="IPR011006">
    <property type="entry name" value="CheY-like_superfamily"/>
</dbReference>
<evidence type="ECO:0000256" key="2">
    <source>
        <dbReference type="PROSITE-ProRule" id="PRU00169"/>
    </source>
</evidence>
<dbReference type="PANTHER" id="PTHR44591">
    <property type="entry name" value="STRESS RESPONSE REGULATOR PROTEIN 1"/>
    <property type="match status" value="1"/>
</dbReference>
<reference evidence="5 6" key="1">
    <citation type="submission" date="2020-03" db="EMBL/GenBank/DDBJ databases">
        <title>Whole genome shotgun sequence of Phytohabitans suffuscus NBRC 105367.</title>
        <authorList>
            <person name="Komaki H."/>
            <person name="Tamura T."/>
        </authorList>
    </citation>
    <scope>NUCLEOTIDE SEQUENCE [LARGE SCALE GENOMIC DNA]</scope>
    <source>
        <strain evidence="5 6">NBRC 105367</strain>
    </source>
</reference>
<dbReference type="CDD" id="cd00156">
    <property type="entry name" value="REC"/>
    <property type="match status" value="1"/>
</dbReference>
<dbReference type="PANTHER" id="PTHR44591:SF3">
    <property type="entry name" value="RESPONSE REGULATORY DOMAIN-CONTAINING PROTEIN"/>
    <property type="match status" value="1"/>
</dbReference>
<organism evidence="5 6">
    <name type="scientific">Phytohabitans suffuscus</name>
    <dbReference type="NCBI Taxonomy" id="624315"/>
    <lineage>
        <taxon>Bacteria</taxon>
        <taxon>Bacillati</taxon>
        <taxon>Actinomycetota</taxon>
        <taxon>Actinomycetes</taxon>
        <taxon>Micromonosporales</taxon>
        <taxon>Micromonosporaceae</taxon>
    </lineage>
</organism>
<name>A0A6F8YTU2_9ACTN</name>
<feature type="modified residue" description="4-aspartylphosphate" evidence="2">
    <location>
        <position position="98"/>
    </location>
</feature>
<dbReference type="Proteomes" id="UP000503011">
    <property type="component" value="Chromosome"/>
</dbReference>
<evidence type="ECO:0000256" key="1">
    <source>
        <dbReference type="ARBA" id="ARBA00022553"/>
    </source>
</evidence>
<proteinExistence type="predicted"/>
<dbReference type="SMART" id="SM00448">
    <property type="entry name" value="REC"/>
    <property type="match status" value="1"/>
</dbReference>
<dbReference type="SUPFAM" id="SSF52172">
    <property type="entry name" value="CheY-like"/>
    <property type="match status" value="1"/>
</dbReference>
<evidence type="ECO:0000259" key="4">
    <source>
        <dbReference type="PROSITE" id="PS50110"/>
    </source>
</evidence>
<dbReference type="Gene3D" id="3.40.50.2300">
    <property type="match status" value="1"/>
</dbReference>
<sequence>MNVTGAVHRRPATAPGASGPALNRPAGSGPALMRRGGSWRTMETVPITVLVVDDHDHFRVVARLMLEAGGYRVIGEAASGSEALRQAAAVAPDAVLLDVQLPDMDGFSVSRELCRMMPRVAVVLCSVRETTDYQHSVEGCGARGFLAKAALSEHTFTQVLRRER</sequence>
<dbReference type="Pfam" id="PF00072">
    <property type="entry name" value="Response_reg"/>
    <property type="match status" value="1"/>
</dbReference>
<evidence type="ECO:0000313" key="5">
    <source>
        <dbReference type="EMBL" id="BCB89466.1"/>
    </source>
</evidence>
<feature type="region of interest" description="Disordered" evidence="3">
    <location>
        <begin position="1"/>
        <end position="35"/>
    </location>
</feature>
<accession>A0A6F8YTU2</accession>
<dbReference type="AlphaFoldDB" id="A0A6F8YTU2"/>
<evidence type="ECO:0000256" key="3">
    <source>
        <dbReference type="SAM" id="MobiDB-lite"/>
    </source>
</evidence>
<dbReference type="InterPro" id="IPR001789">
    <property type="entry name" value="Sig_transdc_resp-reg_receiver"/>
</dbReference>
<gene>
    <name evidence="5" type="ORF">Psuf_067790</name>
</gene>